<gene>
    <name evidence="1" type="ORF">LCGC14_2888570</name>
</gene>
<accession>A0A0F8YJT2</accession>
<sequence length="133" mass="14884">MNTPEKKIALANIVGKTLGFPSVTRFADLFSVLEGETESKVVSYQDREGKTSANGTRTWIWGNIDGKHRSFYVQPTDDVMRYITDTDVVGGSKYFQITDRGDNVSLVTVVWDQIIASRWLAFIDTDSIPKAES</sequence>
<reference evidence="1" key="1">
    <citation type="journal article" date="2015" name="Nature">
        <title>Complex archaea that bridge the gap between prokaryotes and eukaryotes.</title>
        <authorList>
            <person name="Spang A."/>
            <person name="Saw J.H."/>
            <person name="Jorgensen S.L."/>
            <person name="Zaremba-Niedzwiedzka K."/>
            <person name="Martijn J."/>
            <person name="Lind A.E."/>
            <person name="van Eijk R."/>
            <person name="Schleper C."/>
            <person name="Guy L."/>
            <person name="Ettema T.J."/>
        </authorList>
    </citation>
    <scope>NUCLEOTIDE SEQUENCE</scope>
</reference>
<name>A0A0F8YJT2_9ZZZZ</name>
<protein>
    <submittedName>
        <fullName evidence="1">Uncharacterized protein</fullName>
    </submittedName>
</protein>
<dbReference type="EMBL" id="LAZR01056545">
    <property type="protein sequence ID" value="KKK73960.1"/>
    <property type="molecule type" value="Genomic_DNA"/>
</dbReference>
<comment type="caution">
    <text evidence="1">The sequence shown here is derived from an EMBL/GenBank/DDBJ whole genome shotgun (WGS) entry which is preliminary data.</text>
</comment>
<dbReference type="AlphaFoldDB" id="A0A0F8YJT2"/>
<evidence type="ECO:0000313" key="1">
    <source>
        <dbReference type="EMBL" id="KKK73960.1"/>
    </source>
</evidence>
<organism evidence="1">
    <name type="scientific">marine sediment metagenome</name>
    <dbReference type="NCBI Taxonomy" id="412755"/>
    <lineage>
        <taxon>unclassified sequences</taxon>
        <taxon>metagenomes</taxon>
        <taxon>ecological metagenomes</taxon>
    </lineage>
</organism>
<proteinExistence type="predicted"/>